<keyword evidence="5 12" id="KW-0812">Transmembrane</keyword>
<dbReference type="PANTHER" id="PTHR10485:SF0">
    <property type="entry name" value="AT05822P-RELATED"/>
    <property type="match status" value="1"/>
</dbReference>
<name>A0A6P4I3J4_DROKI</name>
<evidence type="ECO:0000313" key="13">
    <source>
        <dbReference type="Proteomes" id="UP001652661"/>
    </source>
</evidence>
<dbReference type="GO" id="GO:0030150">
    <property type="term" value="P:protein import into mitochondrial matrix"/>
    <property type="evidence" value="ECO:0007669"/>
    <property type="project" value="TreeGrafter"/>
</dbReference>
<feature type="transmembrane region" description="Helical" evidence="12">
    <location>
        <begin position="66"/>
        <end position="83"/>
    </location>
</feature>
<evidence type="ECO:0000256" key="10">
    <source>
        <dbReference type="ARBA" id="ARBA00023128"/>
    </source>
</evidence>
<evidence type="ECO:0000256" key="12">
    <source>
        <dbReference type="SAM" id="Phobius"/>
    </source>
</evidence>
<evidence type="ECO:0000313" key="14">
    <source>
        <dbReference type="RefSeq" id="XP_017023492.1"/>
    </source>
</evidence>
<evidence type="ECO:0000256" key="4">
    <source>
        <dbReference type="ARBA" id="ARBA00022448"/>
    </source>
</evidence>
<evidence type="ECO:0000256" key="9">
    <source>
        <dbReference type="ARBA" id="ARBA00023010"/>
    </source>
</evidence>
<dbReference type="RefSeq" id="XP_017023492.1">
    <property type="nucleotide sequence ID" value="XM_017168003.3"/>
</dbReference>
<reference evidence="14" key="1">
    <citation type="submission" date="2025-08" db="UniProtKB">
        <authorList>
            <consortium name="RefSeq"/>
        </authorList>
    </citation>
    <scope>IDENTIFICATION</scope>
    <source>
        <strain evidence="14">14028-0561.14</strain>
        <tissue evidence="14">Whole fly</tissue>
    </source>
</reference>
<keyword evidence="11 12" id="KW-0472">Membrane</keyword>
<sequence length="170" mass="17887">MEESNRNPCPFRIAEDCGAAFAMGILGSGIFQAVRGFRNAPSGLGRRLAGSCVELRSRAPLTGGSFAVWGATFSAIDCTLIYLRRKEDPWNSVISGAATGGILAARAGLASMASSALVGGVILALVEGMGIGVTRFSSAVYRPVSPVEREQIFREQQTQKGFSKVNPSPM</sequence>
<dbReference type="OrthoDB" id="2261329at2759"/>
<protein>
    <submittedName>
        <fullName evidence="14">Probable mitochondrial import inner membrane translocase subunit Tim17 1</fullName>
    </submittedName>
</protein>
<evidence type="ECO:0000256" key="2">
    <source>
        <dbReference type="ARBA" id="ARBA00004448"/>
    </source>
</evidence>
<dbReference type="AlphaFoldDB" id="A0A6P4I3J4"/>
<dbReference type="GO" id="GO:0005744">
    <property type="term" value="C:TIM23 mitochondrial import inner membrane translocase complex"/>
    <property type="evidence" value="ECO:0007669"/>
    <property type="project" value="TreeGrafter"/>
</dbReference>
<comment type="subcellular location">
    <subcellularLocation>
        <location evidence="2">Mitochondrion inner membrane</location>
        <topology evidence="2">Multi-pass membrane protein</topology>
    </subcellularLocation>
</comment>
<keyword evidence="10" id="KW-0496">Mitochondrion</keyword>
<evidence type="ECO:0000256" key="6">
    <source>
        <dbReference type="ARBA" id="ARBA00022792"/>
    </source>
</evidence>
<evidence type="ECO:0000256" key="5">
    <source>
        <dbReference type="ARBA" id="ARBA00022692"/>
    </source>
</evidence>
<evidence type="ECO:0000256" key="3">
    <source>
        <dbReference type="ARBA" id="ARBA00008444"/>
    </source>
</evidence>
<keyword evidence="6" id="KW-0999">Mitochondrion inner membrane</keyword>
<evidence type="ECO:0000256" key="8">
    <source>
        <dbReference type="ARBA" id="ARBA00022989"/>
    </source>
</evidence>
<proteinExistence type="inferred from homology"/>
<keyword evidence="4" id="KW-0813">Transport</keyword>
<dbReference type="Pfam" id="PF02466">
    <property type="entry name" value="Tim17"/>
    <property type="match status" value="1"/>
</dbReference>
<feature type="transmembrane region" description="Helical" evidence="12">
    <location>
        <begin position="103"/>
        <end position="126"/>
    </location>
</feature>
<keyword evidence="8 12" id="KW-1133">Transmembrane helix</keyword>
<dbReference type="GO" id="GO:0008320">
    <property type="term" value="F:protein transmembrane transporter activity"/>
    <property type="evidence" value="ECO:0007669"/>
    <property type="project" value="TreeGrafter"/>
</dbReference>
<evidence type="ECO:0000256" key="11">
    <source>
        <dbReference type="ARBA" id="ARBA00023136"/>
    </source>
</evidence>
<keyword evidence="13" id="KW-1185">Reference proteome</keyword>
<comment type="similarity">
    <text evidence="3">Belongs to the Tim17/Tim22/Tim23 family.</text>
</comment>
<gene>
    <name evidence="14" type="primary">Tim17b1</name>
</gene>
<comment type="function">
    <text evidence="1">Essential component of the TIM23 complex, a complex that mediates the translocation of transit peptide-containing proteins across the mitochondrial inner membrane.</text>
</comment>
<keyword evidence="9" id="KW-0811">Translocation</keyword>
<accession>A0A6P4I3J4</accession>
<evidence type="ECO:0000256" key="7">
    <source>
        <dbReference type="ARBA" id="ARBA00022927"/>
    </source>
</evidence>
<keyword evidence="7" id="KW-0653">Protein transport</keyword>
<dbReference type="Proteomes" id="UP001652661">
    <property type="component" value="Chromosome 3R"/>
</dbReference>
<evidence type="ECO:0000256" key="1">
    <source>
        <dbReference type="ARBA" id="ARBA00002959"/>
    </source>
</evidence>
<dbReference type="PANTHER" id="PTHR10485">
    <property type="entry name" value="MITOCHONDRIAL IMPORT INNER MEMBRANE TRANSLOCASE SUBUNIT TIM-17"/>
    <property type="match status" value="1"/>
</dbReference>
<organism evidence="13 14">
    <name type="scientific">Drosophila kikkawai</name>
    <name type="common">Fruit fly</name>
    <dbReference type="NCBI Taxonomy" id="30033"/>
    <lineage>
        <taxon>Eukaryota</taxon>
        <taxon>Metazoa</taxon>
        <taxon>Ecdysozoa</taxon>
        <taxon>Arthropoda</taxon>
        <taxon>Hexapoda</taxon>
        <taxon>Insecta</taxon>
        <taxon>Pterygota</taxon>
        <taxon>Neoptera</taxon>
        <taxon>Endopterygota</taxon>
        <taxon>Diptera</taxon>
        <taxon>Brachycera</taxon>
        <taxon>Muscomorpha</taxon>
        <taxon>Ephydroidea</taxon>
        <taxon>Drosophilidae</taxon>
        <taxon>Drosophila</taxon>
        <taxon>Sophophora</taxon>
    </lineage>
</organism>